<proteinExistence type="predicted"/>
<dbReference type="PANTHER" id="PTHR35605:SF1">
    <property type="entry name" value="ECP2 EFFECTOR PROTEIN DOMAIN-CONTAINING PROTEIN-RELATED"/>
    <property type="match status" value="1"/>
</dbReference>
<evidence type="ECO:0000256" key="1">
    <source>
        <dbReference type="SAM" id="SignalP"/>
    </source>
</evidence>
<keyword evidence="3" id="KW-1185">Reference proteome</keyword>
<evidence type="ECO:0000313" key="3">
    <source>
        <dbReference type="Proteomes" id="UP001174936"/>
    </source>
</evidence>
<sequence length="216" mass="23087">MVQVSAMLAAVSCLLTYASASPVVGERDADPAAAYTIVDGPIEWKGALIEGGEEVHLTGASIQEIVAKAQALNPAFSLLAESEVAATAPHLVARQTPLTPFTDGSQTAIHCGWPPGWTPTWDFTALHEGIEYMRRMPGDCRAPAGPGHCERVSCSWGSAIYYCNDNRSEHWEPCRWIGDVAAAIVTKCADRDGNGRTLGQAFDQRNWNVIVASGSC</sequence>
<accession>A0AA39YKL3</accession>
<dbReference type="EMBL" id="JAULSV010000002">
    <property type="protein sequence ID" value="KAK0652725.1"/>
    <property type="molecule type" value="Genomic_DNA"/>
</dbReference>
<gene>
    <name evidence="2" type="ORF">B0T16DRAFT_443880</name>
</gene>
<comment type="caution">
    <text evidence="2">The sequence shown here is derived from an EMBL/GenBank/DDBJ whole genome shotgun (WGS) entry which is preliminary data.</text>
</comment>
<dbReference type="Proteomes" id="UP001174936">
    <property type="component" value="Unassembled WGS sequence"/>
</dbReference>
<feature type="signal peptide" evidence="1">
    <location>
        <begin position="1"/>
        <end position="20"/>
    </location>
</feature>
<feature type="chain" id="PRO_5041217303" evidence="1">
    <location>
        <begin position="21"/>
        <end position="216"/>
    </location>
</feature>
<reference evidence="2" key="1">
    <citation type="submission" date="2023-06" db="EMBL/GenBank/DDBJ databases">
        <title>Genome-scale phylogeny and comparative genomics of the fungal order Sordariales.</title>
        <authorList>
            <consortium name="Lawrence Berkeley National Laboratory"/>
            <person name="Hensen N."/>
            <person name="Bonometti L."/>
            <person name="Westerberg I."/>
            <person name="Brannstrom I.O."/>
            <person name="Guillou S."/>
            <person name="Cros-Aarteil S."/>
            <person name="Calhoun S."/>
            <person name="Haridas S."/>
            <person name="Kuo A."/>
            <person name="Mondo S."/>
            <person name="Pangilinan J."/>
            <person name="Riley R."/>
            <person name="Labutti K."/>
            <person name="Andreopoulos B."/>
            <person name="Lipzen A."/>
            <person name="Chen C."/>
            <person name="Yanf M."/>
            <person name="Daum C."/>
            <person name="Ng V."/>
            <person name="Clum A."/>
            <person name="Steindorff A."/>
            <person name="Ohm R."/>
            <person name="Martin F."/>
            <person name="Silar P."/>
            <person name="Natvig D."/>
            <person name="Lalanne C."/>
            <person name="Gautier V."/>
            <person name="Ament-Velasquez S.L."/>
            <person name="Kruys A."/>
            <person name="Hutchinson M.I."/>
            <person name="Powell A.J."/>
            <person name="Barry K."/>
            <person name="Miller A.N."/>
            <person name="Grigoriev I.V."/>
            <person name="Debuchy R."/>
            <person name="Gladieux P."/>
            <person name="Thoren M.H."/>
            <person name="Johannesson H."/>
        </authorList>
    </citation>
    <scope>NUCLEOTIDE SEQUENCE</scope>
    <source>
        <strain evidence="2">SMH2532-1</strain>
    </source>
</reference>
<keyword evidence="1" id="KW-0732">Signal</keyword>
<organism evidence="2 3">
    <name type="scientific">Cercophora newfieldiana</name>
    <dbReference type="NCBI Taxonomy" id="92897"/>
    <lineage>
        <taxon>Eukaryota</taxon>
        <taxon>Fungi</taxon>
        <taxon>Dikarya</taxon>
        <taxon>Ascomycota</taxon>
        <taxon>Pezizomycotina</taxon>
        <taxon>Sordariomycetes</taxon>
        <taxon>Sordariomycetidae</taxon>
        <taxon>Sordariales</taxon>
        <taxon>Lasiosphaeriaceae</taxon>
        <taxon>Cercophora</taxon>
    </lineage>
</organism>
<name>A0AA39YKL3_9PEZI</name>
<protein>
    <submittedName>
        <fullName evidence="2">Uncharacterized protein</fullName>
    </submittedName>
</protein>
<dbReference type="PANTHER" id="PTHR35605">
    <property type="entry name" value="ECP2 EFFECTOR PROTEIN DOMAIN-CONTAINING PROTEIN-RELATED"/>
    <property type="match status" value="1"/>
</dbReference>
<evidence type="ECO:0000313" key="2">
    <source>
        <dbReference type="EMBL" id="KAK0652725.1"/>
    </source>
</evidence>
<dbReference type="AlphaFoldDB" id="A0AA39YKL3"/>